<comment type="caution">
    <text evidence="1">The sequence shown here is derived from an EMBL/GenBank/DDBJ whole genome shotgun (WGS) entry which is preliminary data.</text>
</comment>
<dbReference type="EMBL" id="SAXZ01000014">
    <property type="protein sequence ID" value="TXJ31188.1"/>
    <property type="molecule type" value="Genomic_DNA"/>
</dbReference>
<reference evidence="1 2" key="1">
    <citation type="journal article" date="1992" name="Lakartidningen">
        <title>[Penicillin V and not amoxicillin is the first choice preparation in acute otitis].</title>
        <authorList>
            <person name="Kamme C."/>
            <person name="Lundgren K."/>
            <person name="Prellner K."/>
        </authorList>
    </citation>
    <scope>NUCLEOTIDE SEQUENCE [LARGE SCALE GENOMIC DNA]</scope>
    <source>
        <strain evidence="1 2">PC5099IV</strain>
    </source>
</reference>
<organism evidence="1 2">
    <name type="scientific">Brachyspira aalborgi</name>
    <dbReference type="NCBI Taxonomy" id="29522"/>
    <lineage>
        <taxon>Bacteria</taxon>
        <taxon>Pseudomonadati</taxon>
        <taxon>Spirochaetota</taxon>
        <taxon>Spirochaetia</taxon>
        <taxon>Brachyspirales</taxon>
        <taxon>Brachyspiraceae</taxon>
        <taxon>Brachyspira</taxon>
    </lineage>
</organism>
<proteinExistence type="predicted"/>
<evidence type="ECO:0000313" key="1">
    <source>
        <dbReference type="EMBL" id="TXJ31188.1"/>
    </source>
</evidence>
<evidence type="ECO:0000313" key="2">
    <source>
        <dbReference type="Proteomes" id="UP000322659"/>
    </source>
</evidence>
<name>A0ABY3K6V4_9SPIR</name>
<dbReference type="RefSeq" id="WP_147748703.1">
    <property type="nucleotide sequence ID" value="NZ_SAXZ01000014.1"/>
</dbReference>
<sequence>MIIECNNGRLKTKYDFNQFIDFIKDENQKSFFKSMKEVDGNKDYLKTDYDLNYIAFDEIVFIKNGDWKEINHNIKQCDIEVLFY</sequence>
<accession>A0ABY3K6V4</accession>
<keyword evidence="2" id="KW-1185">Reference proteome</keyword>
<dbReference type="Proteomes" id="UP000322659">
    <property type="component" value="Unassembled WGS sequence"/>
</dbReference>
<protein>
    <submittedName>
        <fullName evidence="1">Uncharacterized protein</fullName>
    </submittedName>
</protein>
<gene>
    <name evidence="1" type="ORF">EPJ71_10665</name>
</gene>